<proteinExistence type="predicted"/>
<organism evidence="2 3">
    <name type="scientific">Dyella agri</name>
    <dbReference type="NCBI Taxonomy" id="1926869"/>
    <lineage>
        <taxon>Bacteria</taxon>
        <taxon>Pseudomonadati</taxon>
        <taxon>Pseudomonadota</taxon>
        <taxon>Gammaproteobacteria</taxon>
        <taxon>Lysobacterales</taxon>
        <taxon>Rhodanobacteraceae</taxon>
        <taxon>Dyella</taxon>
    </lineage>
</organism>
<dbReference type="Gene3D" id="3.40.50.300">
    <property type="entry name" value="P-loop containing nucleotide triphosphate hydrolases"/>
    <property type="match status" value="1"/>
</dbReference>
<comment type="caution">
    <text evidence="2">The sequence shown here is derived from an EMBL/GenBank/DDBJ whole genome shotgun (WGS) entry which is preliminary data.</text>
</comment>
<gene>
    <name evidence="2" type="ORF">ISP14_13215</name>
</gene>
<accession>A0ABW8KKW0</accession>
<evidence type="ECO:0000256" key="1">
    <source>
        <dbReference type="SAM" id="MobiDB-lite"/>
    </source>
</evidence>
<keyword evidence="3" id="KW-1185">Reference proteome</keyword>
<evidence type="ECO:0000313" key="2">
    <source>
        <dbReference type="EMBL" id="MFK2931752.1"/>
    </source>
</evidence>
<name>A0ABW8KKW0_9GAMM</name>
<reference evidence="2 3" key="1">
    <citation type="submission" date="2020-10" db="EMBL/GenBank/DDBJ databases">
        <title>Phylogeny of dyella-like bacteria.</title>
        <authorList>
            <person name="Fu J."/>
        </authorList>
    </citation>
    <scope>NUCLEOTIDE SEQUENCE [LARGE SCALE GENOMIC DNA]</scope>
    <source>
        <strain evidence="2 3">DKC-1</strain>
    </source>
</reference>
<dbReference type="Proteomes" id="UP001620397">
    <property type="component" value="Unassembled WGS sequence"/>
</dbReference>
<sequence>MPGPQSMAYESTADVVGFGGAAGGSKTDLAIGKALTQHKRVAIFRRHSTETLSIIDRIAEVVGHRDGLNTVNGIWRMGERVIEFGSVPNLGDERKYQGRAKDFLAVDEAANLLESQVRFLMGWVRTTDPHQRCQTLLCFNPPTSAEGRWIVQYFAPWLDKKHPNPAVPGELRWFAMVDGKEVEVEDGEMFVHDGDVVLPQSRTFVPSRVTDNPYLMGTNYMATLQALPEPLRSQMLNGDFEAGMEDDAAQVIPTAWVEVAMARWQEPSPKPPMDSIGVDVARGGKDNTIIARRHGMWFDKLLAYPGMQTPDGPTAAGLVVAAGRDYAVVNVDVIGVGASVYDFLVDAKQDAYGINVAEASARKDQSGRLGFFNLRSELVWRMREALDPTNNTGIALPPDTRLLADLCAFTWRLQGNGLIRVESRDEVIKRIGRSPDYASAALLALIDTPKSGTLLGESRPRSSMDYDPLEQMRREMGRQHGREHGPFAR</sequence>
<feature type="compositionally biased region" description="Basic and acidic residues" evidence="1">
    <location>
        <begin position="458"/>
        <end position="489"/>
    </location>
</feature>
<feature type="region of interest" description="Disordered" evidence="1">
    <location>
        <begin position="453"/>
        <end position="489"/>
    </location>
</feature>
<protein>
    <submittedName>
        <fullName evidence="2">Terminase</fullName>
    </submittedName>
</protein>
<dbReference type="Gene3D" id="3.30.420.240">
    <property type="match status" value="1"/>
</dbReference>
<dbReference type="EMBL" id="JADIKL010000007">
    <property type="protein sequence ID" value="MFK2931752.1"/>
    <property type="molecule type" value="Genomic_DNA"/>
</dbReference>
<evidence type="ECO:0000313" key="3">
    <source>
        <dbReference type="Proteomes" id="UP001620397"/>
    </source>
</evidence>
<dbReference type="InterPro" id="IPR027417">
    <property type="entry name" value="P-loop_NTPase"/>
</dbReference>